<proteinExistence type="predicted"/>
<evidence type="ECO:0000313" key="3">
    <source>
        <dbReference type="Proteomes" id="UP001183615"/>
    </source>
</evidence>
<keyword evidence="1" id="KW-0732">Signal</keyword>
<accession>A0ABU2S0Z1</accession>
<reference evidence="3" key="1">
    <citation type="submission" date="2023-07" db="EMBL/GenBank/DDBJ databases">
        <title>30 novel species of actinomycetes from the DSMZ collection.</title>
        <authorList>
            <person name="Nouioui I."/>
        </authorList>
    </citation>
    <scope>NUCLEOTIDE SEQUENCE [LARGE SCALE GENOMIC DNA]</scope>
    <source>
        <strain evidence="3">DSM 41886</strain>
    </source>
</reference>
<keyword evidence="3" id="KW-1185">Reference proteome</keyword>
<organism evidence="2 3">
    <name type="scientific">Streptomyces johnsoniae</name>
    <dbReference type="NCBI Taxonomy" id="3075532"/>
    <lineage>
        <taxon>Bacteria</taxon>
        <taxon>Bacillati</taxon>
        <taxon>Actinomycetota</taxon>
        <taxon>Actinomycetes</taxon>
        <taxon>Kitasatosporales</taxon>
        <taxon>Streptomycetaceae</taxon>
        <taxon>Streptomyces</taxon>
    </lineage>
</organism>
<name>A0ABU2S0Z1_9ACTN</name>
<dbReference type="EMBL" id="JAVREV010000004">
    <property type="protein sequence ID" value="MDT0442676.1"/>
    <property type="molecule type" value="Genomic_DNA"/>
</dbReference>
<evidence type="ECO:0000256" key="1">
    <source>
        <dbReference type="SAM" id="SignalP"/>
    </source>
</evidence>
<feature type="chain" id="PRO_5045450359" description="Secreted protein" evidence="1">
    <location>
        <begin position="25"/>
        <end position="72"/>
    </location>
</feature>
<feature type="signal peptide" evidence="1">
    <location>
        <begin position="1"/>
        <end position="24"/>
    </location>
</feature>
<protein>
    <recommendedName>
        <fullName evidence="4">Secreted protein</fullName>
    </recommendedName>
</protein>
<dbReference type="Proteomes" id="UP001183615">
    <property type="component" value="Unassembled WGS sequence"/>
</dbReference>
<evidence type="ECO:0000313" key="2">
    <source>
        <dbReference type="EMBL" id="MDT0442676.1"/>
    </source>
</evidence>
<evidence type="ECO:0008006" key="4">
    <source>
        <dbReference type="Google" id="ProtNLM"/>
    </source>
</evidence>
<comment type="caution">
    <text evidence="2">The sequence shown here is derived from an EMBL/GenBank/DDBJ whole genome shotgun (WGS) entry which is preliminary data.</text>
</comment>
<gene>
    <name evidence="2" type="ORF">RM779_08700</name>
</gene>
<sequence length="72" mass="7362">MFVTAKLVVATAVAVAAVTTSGHGAPHPVPPQECTLDANTGAGYVVCFARSGASPDARSYDLFSTVTFWMSG</sequence>
<dbReference type="RefSeq" id="WP_311617093.1">
    <property type="nucleotide sequence ID" value="NZ_JAVREV010000004.1"/>
</dbReference>